<accession>A0ABY8TGW8</accession>
<gene>
    <name evidence="2" type="ORF">OEZ85_007690</name>
</gene>
<evidence type="ECO:0000313" key="2">
    <source>
        <dbReference type="EMBL" id="WIA08245.1"/>
    </source>
</evidence>
<dbReference type="Proteomes" id="UP001244341">
    <property type="component" value="Chromosome 1b"/>
</dbReference>
<evidence type="ECO:0000313" key="3">
    <source>
        <dbReference type="Proteomes" id="UP001244341"/>
    </source>
</evidence>
<evidence type="ECO:0000256" key="1">
    <source>
        <dbReference type="SAM" id="Phobius"/>
    </source>
</evidence>
<name>A0ABY8TGW8_TETOB</name>
<proteinExistence type="predicted"/>
<keyword evidence="1" id="KW-0472">Membrane</keyword>
<keyword evidence="1" id="KW-0812">Transmembrane</keyword>
<dbReference type="SUPFAM" id="SSF54427">
    <property type="entry name" value="NTF2-like"/>
    <property type="match status" value="1"/>
</dbReference>
<feature type="transmembrane region" description="Helical" evidence="1">
    <location>
        <begin position="206"/>
        <end position="226"/>
    </location>
</feature>
<organism evidence="2 3">
    <name type="scientific">Tetradesmus obliquus</name>
    <name type="common">Green alga</name>
    <name type="synonym">Acutodesmus obliquus</name>
    <dbReference type="NCBI Taxonomy" id="3088"/>
    <lineage>
        <taxon>Eukaryota</taxon>
        <taxon>Viridiplantae</taxon>
        <taxon>Chlorophyta</taxon>
        <taxon>core chlorophytes</taxon>
        <taxon>Chlorophyceae</taxon>
        <taxon>CS clade</taxon>
        <taxon>Sphaeropleales</taxon>
        <taxon>Scenedesmaceae</taxon>
        <taxon>Tetradesmus</taxon>
    </lineage>
</organism>
<reference evidence="2 3" key="1">
    <citation type="submission" date="2023-05" db="EMBL/GenBank/DDBJ databases">
        <title>A 100% complete, gapless, phased diploid assembly of the Scenedesmus obliquus UTEX 3031 genome.</title>
        <authorList>
            <person name="Biondi T.C."/>
            <person name="Hanschen E.R."/>
            <person name="Kwon T."/>
            <person name="Eng W."/>
            <person name="Kruse C.P.S."/>
            <person name="Koehler S.I."/>
            <person name="Kunde Y."/>
            <person name="Gleasner C.D."/>
            <person name="You Mak K.T."/>
            <person name="Polle J."/>
            <person name="Hovde B.T."/>
            <person name="Starkenburg S.R."/>
        </authorList>
    </citation>
    <scope>NUCLEOTIDE SEQUENCE [LARGE SCALE GENOMIC DNA]</scope>
    <source>
        <strain evidence="2 3">DOE0152z</strain>
    </source>
</reference>
<keyword evidence="3" id="KW-1185">Reference proteome</keyword>
<sequence length="230" mass="25423">MSLLEPLPAKNPGGTTLPGDPAAFFPLTKDNMRTNLPKLLHQFLTYDLAHIQDYKAVIEQLYTPDARFQYPAAELNGRHAISAFWVLFLAGRAAQRNDVHSLSCDVTWDGEKLQALVQLSAWQHWAPLAWLDGLLGAPAWKVWSTQVMQFEPFPADGPGALRLTFQEELHDQMIFFGLLPLGLYAIRTDPGTPLNSLLTSARRLVGAGMVAWAGVIEAGLAALGYMQKQE</sequence>
<keyword evidence="1" id="KW-1133">Transmembrane helix</keyword>
<protein>
    <submittedName>
        <fullName evidence="2">Uncharacterized protein</fullName>
    </submittedName>
</protein>
<dbReference type="InterPro" id="IPR032710">
    <property type="entry name" value="NTF2-like_dom_sf"/>
</dbReference>
<dbReference type="EMBL" id="CP126208">
    <property type="protein sequence ID" value="WIA08245.1"/>
    <property type="molecule type" value="Genomic_DNA"/>
</dbReference>